<reference evidence="2 3" key="1">
    <citation type="submission" date="2019-06" db="EMBL/GenBank/DDBJ databases">
        <title>Whole genome shotgun sequence of Vibrio inusitatus NBRC 102082.</title>
        <authorList>
            <person name="Hosoyama A."/>
            <person name="Uohara A."/>
            <person name="Ohji S."/>
            <person name="Ichikawa N."/>
        </authorList>
    </citation>
    <scope>NUCLEOTIDE SEQUENCE [LARGE SCALE GENOMIC DNA]</scope>
    <source>
        <strain evidence="2 3">NBRC 102082</strain>
    </source>
</reference>
<sequence>MLIPKPEIFGNYLLKGFNSIILPKPISFFPQTLSAWLLIVGISLLFIGFLGWLGYRWHKNAYRRKAISLLRSVSEEEATALVPHLLRKVAAETCLGNPVSALNGIEWISFLNRSTKQALFTPRIQQHLQVVSFQPPCGWQDEKELNTLLVDSASKWIKIHHKVECKIR</sequence>
<evidence type="ECO:0000313" key="3">
    <source>
        <dbReference type="Proteomes" id="UP000318717"/>
    </source>
</evidence>
<proteinExistence type="predicted"/>
<keyword evidence="1" id="KW-0472">Membrane</keyword>
<dbReference type="EMBL" id="BJLF01000017">
    <property type="protein sequence ID" value="GEA52251.1"/>
    <property type="molecule type" value="Genomic_DNA"/>
</dbReference>
<dbReference type="InterPro" id="IPR025489">
    <property type="entry name" value="DUF4381"/>
</dbReference>
<name>A0A4Y3HZ08_9VIBR</name>
<evidence type="ECO:0000256" key="1">
    <source>
        <dbReference type="SAM" id="Phobius"/>
    </source>
</evidence>
<dbReference type="Pfam" id="PF14316">
    <property type="entry name" value="DUF4381"/>
    <property type="match status" value="1"/>
</dbReference>
<dbReference type="OrthoDB" id="283083at2"/>
<evidence type="ECO:0000313" key="2">
    <source>
        <dbReference type="EMBL" id="GEA52251.1"/>
    </source>
</evidence>
<feature type="transmembrane region" description="Helical" evidence="1">
    <location>
        <begin position="33"/>
        <end position="55"/>
    </location>
</feature>
<comment type="caution">
    <text evidence="2">The sequence shown here is derived from an EMBL/GenBank/DDBJ whole genome shotgun (WGS) entry which is preliminary data.</text>
</comment>
<dbReference type="AlphaFoldDB" id="A0A4Y3HZ08"/>
<evidence type="ECO:0008006" key="4">
    <source>
        <dbReference type="Google" id="ProtNLM"/>
    </source>
</evidence>
<protein>
    <recommendedName>
        <fullName evidence="4">DUF4381 domain-containing protein</fullName>
    </recommendedName>
</protein>
<dbReference type="Proteomes" id="UP000318717">
    <property type="component" value="Unassembled WGS sequence"/>
</dbReference>
<accession>A0A4Y3HZ08</accession>
<keyword evidence="1" id="KW-1133">Transmembrane helix</keyword>
<dbReference type="RefSeq" id="WP_141346701.1">
    <property type="nucleotide sequence ID" value="NZ_BJLF01000017.1"/>
</dbReference>
<keyword evidence="3" id="KW-1185">Reference proteome</keyword>
<organism evidence="2 3">
    <name type="scientific">Vibrio inusitatus NBRC 102082</name>
    <dbReference type="NCBI Taxonomy" id="1219070"/>
    <lineage>
        <taxon>Bacteria</taxon>
        <taxon>Pseudomonadati</taxon>
        <taxon>Pseudomonadota</taxon>
        <taxon>Gammaproteobacteria</taxon>
        <taxon>Vibrionales</taxon>
        <taxon>Vibrionaceae</taxon>
        <taxon>Vibrio</taxon>
    </lineage>
</organism>
<gene>
    <name evidence="2" type="ORF">VIN01S_30550</name>
</gene>
<keyword evidence="1" id="KW-0812">Transmembrane</keyword>